<reference evidence="10" key="1">
    <citation type="submission" date="2017-04" db="EMBL/GenBank/DDBJ databases">
        <authorList>
            <person name="Varghese N."/>
            <person name="Submissions S."/>
        </authorList>
    </citation>
    <scope>NUCLEOTIDE SEQUENCE [LARGE SCALE GENOMIC DNA]</scope>
    <source>
        <strain evidence="10">NIO-1021</strain>
    </source>
</reference>
<dbReference type="Pfam" id="PF01032">
    <property type="entry name" value="FecCD"/>
    <property type="match status" value="1"/>
</dbReference>
<dbReference type="RefSeq" id="WP_240505738.1">
    <property type="nucleotide sequence ID" value="NZ_FXAC01000015.1"/>
</dbReference>
<feature type="transmembrane region" description="Helical" evidence="8">
    <location>
        <begin position="328"/>
        <end position="349"/>
    </location>
</feature>
<organism evidence="9 10">
    <name type="scientific">Kocuria marina subsp. indica</name>
    <dbReference type="NCBI Taxonomy" id="1049583"/>
    <lineage>
        <taxon>Bacteria</taxon>
        <taxon>Bacillati</taxon>
        <taxon>Actinomycetota</taxon>
        <taxon>Actinomycetes</taxon>
        <taxon>Micrococcales</taxon>
        <taxon>Micrococcaceae</taxon>
        <taxon>Kocuria</taxon>
    </lineage>
</organism>
<keyword evidence="10" id="KW-1185">Reference proteome</keyword>
<feature type="transmembrane region" description="Helical" evidence="8">
    <location>
        <begin position="173"/>
        <end position="192"/>
    </location>
</feature>
<gene>
    <name evidence="9" type="ORF">SAMN06296028_11537</name>
</gene>
<evidence type="ECO:0000256" key="4">
    <source>
        <dbReference type="ARBA" id="ARBA00022475"/>
    </source>
</evidence>
<dbReference type="Proteomes" id="UP000192929">
    <property type="component" value="Unassembled WGS sequence"/>
</dbReference>
<dbReference type="SUPFAM" id="SSF81345">
    <property type="entry name" value="ABC transporter involved in vitamin B12 uptake, BtuC"/>
    <property type="match status" value="1"/>
</dbReference>
<evidence type="ECO:0000313" key="9">
    <source>
        <dbReference type="EMBL" id="SMF21421.1"/>
    </source>
</evidence>
<feature type="transmembrane region" description="Helical" evidence="8">
    <location>
        <begin position="37"/>
        <end position="55"/>
    </location>
</feature>
<dbReference type="EMBL" id="FXAC01000015">
    <property type="protein sequence ID" value="SMF21421.1"/>
    <property type="molecule type" value="Genomic_DNA"/>
</dbReference>
<evidence type="ECO:0000256" key="8">
    <source>
        <dbReference type="SAM" id="Phobius"/>
    </source>
</evidence>
<evidence type="ECO:0000256" key="7">
    <source>
        <dbReference type="ARBA" id="ARBA00023136"/>
    </source>
</evidence>
<comment type="similarity">
    <text evidence="2">Belongs to the binding-protein-dependent transport system permease family. FecCD subfamily.</text>
</comment>
<evidence type="ECO:0000256" key="6">
    <source>
        <dbReference type="ARBA" id="ARBA00022989"/>
    </source>
</evidence>
<evidence type="ECO:0000256" key="5">
    <source>
        <dbReference type="ARBA" id="ARBA00022692"/>
    </source>
</evidence>
<feature type="transmembrane region" description="Helical" evidence="8">
    <location>
        <begin position="213"/>
        <end position="240"/>
    </location>
</feature>
<dbReference type="Gene3D" id="1.10.3470.10">
    <property type="entry name" value="ABC transporter involved in vitamin B12 uptake, BtuC"/>
    <property type="match status" value="1"/>
</dbReference>
<dbReference type="PANTHER" id="PTHR30472:SF24">
    <property type="entry name" value="FERRIC ENTEROBACTIN TRANSPORT SYSTEM PERMEASE PROTEIN FEPG"/>
    <property type="match status" value="1"/>
</dbReference>
<dbReference type="CDD" id="cd06550">
    <property type="entry name" value="TM_ABC_iron-siderophores_like"/>
    <property type="match status" value="1"/>
</dbReference>
<dbReference type="AlphaFoldDB" id="A0A1X7DTQ1"/>
<protein>
    <submittedName>
        <fullName evidence="9">Iron complex transport system permease protein</fullName>
    </submittedName>
</protein>
<evidence type="ECO:0000313" key="10">
    <source>
        <dbReference type="Proteomes" id="UP000192929"/>
    </source>
</evidence>
<feature type="transmembrane region" description="Helical" evidence="8">
    <location>
        <begin position="260"/>
        <end position="293"/>
    </location>
</feature>
<evidence type="ECO:0000256" key="3">
    <source>
        <dbReference type="ARBA" id="ARBA00022448"/>
    </source>
</evidence>
<keyword evidence="3" id="KW-0813">Transport</keyword>
<accession>A0A1X7DTQ1</accession>
<feature type="transmembrane region" description="Helical" evidence="8">
    <location>
        <begin position="128"/>
        <end position="161"/>
    </location>
</feature>
<dbReference type="GO" id="GO:0022857">
    <property type="term" value="F:transmembrane transporter activity"/>
    <property type="evidence" value="ECO:0007669"/>
    <property type="project" value="InterPro"/>
</dbReference>
<keyword evidence="6 8" id="KW-1133">Transmembrane helix</keyword>
<keyword evidence="4" id="KW-1003">Cell membrane</keyword>
<keyword evidence="5 8" id="KW-0812">Transmembrane</keyword>
<dbReference type="PANTHER" id="PTHR30472">
    <property type="entry name" value="FERRIC ENTEROBACTIN TRANSPORT SYSTEM PERMEASE PROTEIN"/>
    <property type="match status" value="1"/>
</dbReference>
<proteinExistence type="inferred from homology"/>
<dbReference type="GO" id="GO:0033214">
    <property type="term" value="P:siderophore-iron import into cell"/>
    <property type="evidence" value="ECO:0007669"/>
    <property type="project" value="TreeGrafter"/>
</dbReference>
<dbReference type="GO" id="GO:0005886">
    <property type="term" value="C:plasma membrane"/>
    <property type="evidence" value="ECO:0007669"/>
    <property type="project" value="UniProtKB-SubCell"/>
</dbReference>
<feature type="transmembrane region" description="Helical" evidence="8">
    <location>
        <begin position="89"/>
        <end position="107"/>
    </location>
</feature>
<dbReference type="InterPro" id="IPR000522">
    <property type="entry name" value="ABC_transptr_permease_BtuC"/>
</dbReference>
<dbReference type="InterPro" id="IPR037294">
    <property type="entry name" value="ABC_BtuC-like"/>
</dbReference>
<evidence type="ECO:0000256" key="2">
    <source>
        <dbReference type="ARBA" id="ARBA00007935"/>
    </source>
</evidence>
<comment type="subcellular location">
    <subcellularLocation>
        <location evidence="1">Cell membrane</location>
        <topology evidence="1">Multi-pass membrane protein</topology>
    </subcellularLocation>
</comment>
<sequence length="356" mass="35310">MSPAVSPFPRTTSLPAPATVATVRAGRSRSRRRTRRVTALLVLVLALASFARIALGKYVVALPDLVAVLTHDYSGPAAYIVWDITLPRTVLGILTGIAFGIAGHLFQRVLRNPLASPDIMGVSSGAGLGAVAAITLGGLSGVAVTLSSLAGGFGLMVAVVLAAGGTRANIGKLVLTGVAAGALTAAAINAVLTRADIYAAQDAMQWLTGSLNAARWVDIAQVGICLAILLPVCAVLAPAVDTLGAGDPLAAGLGVHVRATRLAALGLAVVLVAVAASAVGPVAFVSFMAAPIARGLGGGAGHARHAALVGAVLMVVSDYVAAETIPGLALPVGVVTAAAGAPVLLWLLIGRGKAEA</sequence>
<evidence type="ECO:0000256" key="1">
    <source>
        <dbReference type="ARBA" id="ARBA00004651"/>
    </source>
</evidence>
<keyword evidence="7 8" id="KW-0472">Membrane</keyword>
<name>A0A1X7DTQ1_9MICC</name>